<keyword evidence="2 11" id="KW-0235">DNA replication</keyword>
<dbReference type="Proteomes" id="UP000054686">
    <property type="component" value="Unassembled WGS sequence"/>
</dbReference>
<dbReference type="InterPro" id="IPR036869">
    <property type="entry name" value="J_dom_sf"/>
</dbReference>
<comment type="function">
    <text evidence="11">Participates actively in the response to hyperosmotic and heat shock by preventing the aggregation of stress-denatured proteins and by disaggregating proteins, also in an autonomous, DnaK-independent fashion. Unfolded proteins bind initially to DnaJ; upon interaction with the DnaJ-bound protein, DnaK hydrolyzes its bound ATP, resulting in the formation of a stable complex. GrpE releases ADP from DnaK; ATP binding to DnaK triggers the release of the substrate protein, thus completing the reaction cycle. Several rounds of ATP-dependent interactions between DnaJ, DnaK and GrpE are required for fully efficient folding. Also involved, together with DnaK and GrpE, in the DNA replication of plasmids through activation of initiation proteins.</text>
</comment>
<evidence type="ECO:0000256" key="4">
    <source>
        <dbReference type="ARBA" id="ARBA00022737"/>
    </source>
</evidence>
<dbReference type="PROSITE" id="PS50076">
    <property type="entry name" value="DNAJ_2"/>
    <property type="match status" value="1"/>
</dbReference>
<dbReference type="PANTHER" id="PTHR43096">
    <property type="entry name" value="DNAJ HOMOLOG 1, MITOCHONDRIAL-RELATED"/>
    <property type="match status" value="1"/>
</dbReference>
<dbReference type="GO" id="GO:0005524">
    <property type="term" value="F:ATP binding"/>
    <property type="evidence" value="ECO:0007669"/>
    <property type="project" value="InterPro"/>
</dbReference>
<evidence type="ECO:0000256" key="11">
    <source>
        <dbReference type="HAMAP-Rule" id="MF_01152"/>
    </source>
</evidence>
<feature type="domain" description="J" evidence="13">
    <location>
        <begin position="3"/>
        <end position="66"/>
    </location>
</feature>
<comment type="caution">
    <text evidence="11">Lacks conserved residue(s) required for the propagation of feature annotation.</text>
</comment>
<accession>A0A0V8RSQ7</accession>
<keyword evidence="1 11" id="KW-0963">Cytoplasm</keyword>
<gene>
    <name evidence="11" type="primary">dnaJ</name>
    <name evidence="15" type="ORF">APY09_06505</name>
</gene>
<comment type="subunit">
    <text evidence="11">Homodimer.</text>
</comment>
<dbReference type="GO" id="GO:0051082">
    <property type="term" value="F:unfolded protein binding"/>
    <property type="evidence" value="ECO:0007669"/>
    <property type="project" value="UniProtKB-UniRule"/>
</dbReference>
<dbReference type="InterPro" id="IPR018253">
    <property type="entry name" value="DnaJ_domain_CS"/>
</dbReference>
<dbReference type="SUPFAM" id="SSF46565">
    <property type="entry name" value="Chaperone J-domain"/>
    <property type="match status" value="1"/>
</dbReference>
<evidence type="ECO:0000256" key="3">
    <source>
        <dbReference type="ARBA" id="ARBA00022723"/>
    </source>
</evidence>
<dbReference type="GO" id="GO:0042026">
    <property type="term" value="P:protein refolding"/>
    <property type="evidence" value="ECO:0007669"/>
    <property type="project" value="TreeGrafter"/>
</dbReference>
<dbReference type="EMBL" id="LLVT01000002">
    <property type="protein sequence ID" value="KSW11108.1"/>
    <property type="molecule type" value="Genomic_DNA"/>
</dbReference>
<dbReference type="GO" id="GO:0031072">
    <property type="term" value="F:heat shock protein binding"/>
    <property type="evidence" value="ECO:0007669"/>
    <property type="project" value="InterPro"/>
</dbReference>
<comment type="caution">
    <text evidence="15">The sequence shown here is derived from an EMBL/GenBank/DDBJ whole genome shotgun (WGS) entry which is preliminary data.</text>
</comment>
<evidence type="ECO:0000256" key="1">
    <source>
        <dbReference type="ARBA" id="ARBA00022490"/>
    </source>
</evidence>
<dbReference type="RefSeq" id="WP_060566880.1">
    <property type="nucleotide sequence ID" value="NZ_CP040006.1"/>
</dbReference>
<dbReference type="CDD" id="cd06257">
    <property type="entry name" value="DnaJ"/>
    <property type="match status" value="1"/>
</dbReference>
<dbReference type="InterPro" id="IPR002939">
    <property type="entry name" value="DnaJ_C"/>
</dbReference>
<dbReference type="Gene3D" id="2.60.260.20">
    <property type="entry name" value="Urease metallochaperone UreE, N-terminal domain"/>
    <property type="match status" value="2"/>
</dbReference>
<dbReference type="InterPro" id="IPR001305">
    <property type="entry name" value="HSP_DnaJ_Cys-rich_dom"/>
</dbReference>
<feature type="binding site" evidence="11">
    <location>
        <position position="143"/>
    </location>
    <ligand>
        <name>Zn(2+)</name>
        <dbReference type="ChEBI" id="CHEBI:29105"/>
        <label>1</label>
    </ligand>
</feature>
<keyword evidence="4 11" id="KW-0677">Repeat</keyword>
<dbReference type="Gene3D" id="1.10.287.110">
    <property type="entry name" value="DnaJ domain"/>
    <property type="match status" value="1"/>
</dbReference>
<name>A0A0V8RSQ7_9ACTO</name>
<dbReference type="InterPro" id="IPR008971">
    <property type="entry name" value="HSP40/DnaJ_pept-bd"/>
</dbReference>
<feature type="zinc finger region" description="CR-type" evidence="12">
    <location>
        <begin position="127"/>
        <end position="209"/>
    </location>
</feature>
<dbReference type="FunFam" id="2.60.260.20:FF:000005">
    <property type="entry name" value="Chaperone protein dnaJ 1, mitochondrial"/>
    <property type="match status" value="1"/>
</dbReference>
<evidence type="ECO:0000313" key="16">
    <source>
        <dbReference type="Proteomes" id="UP000054686"/>
    </source>
</evidence>
<dbReference type="FunFam" id="2.10.230.10:FF:000002">
    <property type="entry name" value="Molecular chaperone DnaJ"/>
    <property type="match status" value="1"/>
</dbReference>
<protein>
    <recommendedName>
        <fullName evidence="10 11">Chaperone protein DnaJ</fullName>
    </recommendedName>
</protein>
<dbReference type="NCBIfam" id="TIGR02349">
    <property type="entry name" value="DnaJ_bact"/>
    <property type="match status" value="1"/>
</dbReference>
<feature type="binding site" evidence="11">
    <location>
        <position position="157"/>
    </location>
    <ligand>
        <name>Zn(2+)</name>
        <dbReference type="ChEBI" id="CHEBI:29105"/>
        <label>2</label>
    </ligand>
</feature>
<reference evidence="15 16" key="1">
    <citation type="submission" date="2015-10" db="EMBL/GenBank/DDBJ databases">
        <title>Draft Genome of Actinomyces odontolyticus subsp. actinosynbacter strain XH001.</title>
        <authorList>
            <person name="Mclean J.S."/>
            <person name="He X."/>
        </authorList>
    </citation>
    <scope>NUCLEOTIDE SEQUENCE [LARGE SCALE GENOMIC DNA]</scope>
    <source>
        <strain evidence="15 16">XH001</strain>
    </source>
</reference>
<dbReference type="NCBIfam" id="NF008035">
    <property type="entry name" value="PRK10767.1"/>
    <property type="match status" value="1"/>
</dbReference>
<dbReference type="SUPFAM" id="SSF49493">
    <property type="entry name" value="HSP40/DnaJ peptide-binding domain"/>
    <property type="match status" value="2"/>
</dbReference>
<evidence type="ECO:0000256" key="2">
    <source>
        <dbReference type="ARBA" id="ARBA00022705"/>
    </source>
</evidence>
<keyword evidence="7 11" id="KW-0346">Stress response</keyword>
<feature type="binding site" evidence="11">
    <location>
        <position position="200"/>
    </location>
    <ligand>
        <name>Zn(2+)</name>
        <dbReference type="ChEBI" id="CHEBI:29105"/>
        <label>1</label>
    </ligand>
</feature>
<dbReference type="GO" id="GO:0008270">
    <property type="term" value="F:zinc ion binding"/>
    <property type="evidence" value="ECO:0007669"/>
    <property type="project" value="UniProtKB-UniRule"/>
</dbReference>
<keyword evidence="5 11" id="KW-0863">Zinc-finger</keyword>
<dbReference type="PANTHER" id="PTHR43096:SF48">
    <property type="entry name" value="CHAPERONE PROTEIN DNAJ"/>
    <property type="match status" value="1"/>
</dbReference>
<dbReference type="AlphaFoldDB" id="A0A0V8RSQ7"/>
<dbReference type="SUPFAM" id="SSF57938">
    <property type="entry name" value="DnaJ/Hsp40 cysteine-rich domain"/>
    <property type="match status" value="1"/>
</dbReference>
<dbReference type="PROSITE" id="PS51188">
    <property type="entry name" value="ZF_CR"/>
    <property type="match status" value="1"/>
</dbReference>
<dbReference type="CDD" id="cd10747">
    <property type="entry name" value="DnaJ_C"/>
    <property type="match status" value="1"/>
</dbReference>
<feature type="binding site" evidence="11">
    <location>
        <position position="160"/>
    </location>
    <ligand>
        <name>Zn(2+)</name>
        <dbReference type="ChEBI" id="CHEBI:29105"/>
        <label>2</label>
    </ligand>
</feature>
<dbReference type="Pfam" id="PF01556">
    <property type="entry name" value="DnaJ_C"/>
    <property type="match status" value="1"/>
</dbReference>
<dbReference type="InterPro" id="IPR012724">
    <property type="entry name" value="DnaJ"/>
</dbReference>
<evidence type="ECO:0000259" key="14">
    <source>
        <dbReference type="PROSITE" id="PS51188"/>
    </source>
</evidence>
<comment type="cofactor">
    <cofactor evidence="11">
        <name>Zn(2+)</name>
        <dbReference type="ChEBI" id="CHEBI:29105"/>
    </cofactor>
    <text evidence="11">Binds 2 Zn(2+) ions per monomer.</text>
</comment>
<evidence type="ECO:0000256" key="5">
    <source>
        <dbReference type="ARBA" id="ARBA00022771"/>
    </source>
</evidence>
<dbReference type="CDD" id="cd10719">
    <property type="entry name" value="DnaJ_zf"/>
    <property type="match status" value="1"/>
</dbReference>
<organism evidence="15 16">
    <name type="scientific">Schaalia odontolytica</name>
    <dbReference type="NCBI Taxonomy" id="1660"/>
    <lineage>
        <taxon>Bacteria</taxon>
        <taxon>Bacillati</taxon>
        <taxon>Actinomycetota</taxon>
        <taxon>Actinomycetes</taxon>
        <taxon>Actinomycetales</taxon>
        <taxon>Actinomycetaceae</taxon>
        <taxon>Schaalia</taxon>
    </lineage>
</organism>
<dbReference type="InterPro" id="IPR036410">
    <property type="entry name" value="HSP_DnaJ_Cys-rich_dom_sf"/>
</dbReference>
<evidence type="ECO:0000256" key="8">
    <source>
        <dbReference type="ARBA" id="ARBA00023186"/>
    </source>
</evidence>
<dbReference type="Gene3D" id="2.10.230.10">
    <property type="entry name" value="Heat shock protein DnaJ, cysteine-rich domain"/>
    <property type="match status" value="1"/>
</dbReference>
<dbReference type="OrthoDB" id="9779889at2"/>
<keyword evidence="8 11" id="KW-0143">Chaperone</keyword>
<evidence type="ECO:0000256" key="6">
    <source>
        <dbReference type="ARBA" id="ARBA00022833"/>
    </source>
</evidence>
<feature type="binding site" evidence="11">
    <location>
        <position position="186"/>
    </location>
    <ligand>
        <name>Zn(2+)</name>
        <dbReference type="ChEBI" id="CHEBI:29105"/>
        <label>2</label>
    </ligand>
</feature>
<evidence type="ECO:0000256" key="12">
    <source>
        <dbReference type="PROSITE-ProRule" id="PRU00546"/>
    </source>
</evidence>
<evidence type="ECO:0000256" key="9">
    <source>
        <dbReference type="ARBA" id="ARBA00061004"/>
    </source>
</evidence>
<dbReference type="GO" id="GO:0009408">
    <property type="term" value="P:response to heat"/>
    <property type="evidence" value="ECO:0007669"/>
    <property type="project" value="InterPro"/>
</dbReference>
<evidence type="ECO:0000259" key="13">
    <source>
        <dbReference type="PROSITE" id="PS50076"/>
    </source>
</evidence>
<keyword evidence="3 11" id="KW-0479">Metal-binding</keyword>
<dbReference type="GO" id="GO:0005737">
    <property type="term" value="C:cytoplasm"/>
    <property type="evidence" value="ECO:0007669"/>
    <property type="project" value="UniProtKB-SubCell"/>
</dbReference>
<dbReference type="GO" id="GO:0006260">
    <property type="term" value="P:DNA replication"/>
    <property type="evidence" value="ECO:0007669"/>
    <property type="project" value="UniProtKB-KW"/>
</dbReference>
<dbReference type="SMART" id="SM00271">
    <property type="entry name" value="DnaJ"/>
    <property type="match status" value="1"/>
</dbReference>
<feature type="binding site" evidence="11">
    <location>
        <position position="140"/>
    </location>
    <ligand>
        <name>Zn(2+)</name>
        <dbReference type="ChEBI" id="CHEBI:29105"/>
        <label>1</label>
    </ligand>
</feature>
<evidence type="ECO:0000256" key="10">
    <source>
        <dbReference type="ARBA" id="ARBA00067609"/>
    </source>
</evidence>
<feature type="binding site" evidence="11">
    <location>
        <position position="197"/>
    </location>
    <ligand>
        <name>Zn(2+)</name>
        <dbReference type="ChEBI" id="CHEBI:29105"/>
        <label>1</label>
    </ligand>
</feature>
<evidence type="ECO:0000256" key="7">
    <source>
        <dbReference type="ARBA" id="ARBA00023016"/>
    </source>
</evidence>
<dbReference type="HAMAP" id="MF_01152">
    <property type="entry name" value="DnaJ"/>
    <property type="match status" value="1"/>
</dbReference>
<dbReference type="PRINTS" id="PR00625">
    <property type="entry name" value="JDOMAIN"/>
</dbReference>
<dbReference type="PROSITE" id="PS00636">
    <property type="entry name" value="DNAJ_1"/>
    <property type="match status" value="1"/>
</dbReference>
<dbReference type="Pfam" id="PF00684">
    <property type="entry name" value="DnaJ_CXXCXGXG"/>
    <property type="match status" value="1"/>
</dbReference>
<dbReference type="InterPro" id="IPR001623">
    <property type="entry name" value="DnaJ_domain"/>
</dbReference>
<feature type="domain" description="CR-type" evidence="14">
    <location>
        <begin position="127"/>
        <end position="209"/>
    </location>
</feature>
<comment type="domain">
    <text evidence="11">The J domain is necessary and sufficient to stimulate DnaK ATPase activity. Zinc center 1 plays an important role in the autonomous, DnaK-independent chaperone activity of DnaJ. Zinc center 2 is essential for interaction with DnaK and for DnaJ activity.</text>
</comment>
<feature type="binding site" evidence="11">
    <location>
        <position position="183"/>
    </location>
    <ligand>
        <name>Zn(2+)</name>
        <dbReference type="ChEBI" id="CHEBI:29105"/>
        <label>2</label>
    </ligand>
</feature>
<sequence length="372" mass="40045">MRDYYEVLGVARDASQDEIKKAYRKLARKLHPDYAGADSEEAFKELSVAYETLSDPEKRQMYDIGGPDALRGGGAGAGAGFGGFSDIFEAMFSGGFGASAAGPASRVRRGKDKQVVVDITLEDAAFGAAKEVSFDTHVLCDACNGSMCQPGTSPTQCTTCHGSGFVTQIQNSLFGRMQTQAPCPTCQGYGNIIETPCAECSGAGRVRTRRTLNINIPAGASEGTQIRVSGEAEVGPGGGPNGDLYLLIREKKHPVFDRRGDDLHTWITIPMTTAALGTEFELDTLDGKKTVTINPGTQPNDDIVLEGLGVGHLQRSGRGSMHVHVDVQIPKKLDDKSRELLEELAKVRGEVRVEPHRQQASFFDKLRDTFMG</sequence>
<comment type="subcellular location">
    <subcellularLocation>
        <location evidence="11">Cytoplasm</location>
    </subcellularLocation>
</comment>
<comment type="similarity">
    <text evidence="9 11">Belongs to the DnaJ family.</text>
</comment>
<proteinExistence type="inferred from homology"/>
<evidence type="ECO:0000313" key="15">
    <source>
        <dbReference type="EMBL" id="KSW11108.1"/>
    </source>
</evidence>
<keyword evidence="6 11" id="KW-0862">Zinc</keyword>
<dbReference type="Pfam" id="PF00226">
    <property type="entry name" value="DnaJ"/>
    <property type="match status" value="1"/>
</dbReference>